<feature type="compositionally biased region" description="Basic and acidic residues" evidence="5">
    <location>
        <begin position="460"/>
        <end position="473"/>
    </location>
</feature>
<gene>
    <name evidence="8" type="ORF">JS521_15345</name>
</gene>
<feature type="transmembrane region" description="Helical" evidence="6">
    <location>
        <begin position="222"/>
        <end position="242"/>
    </location>
</feature>
<dbReference type="RefSeq" id="WP_205083544.1">
    <property type="nucleotide sequence ID" value="NZ_JAFEUF010000066.1"/>
</dbReference>
<feature type="transmembrane region" description="Helical" evidence="6">
    <location>
        <begin position="69"/>
        <end position="90"/>
    </location>
</feature>
<feature type="transmembrane region" description="Helical" evidence="6">
    <location>
        <begin position="340"/>
        <end position="362"/>
    </location>
</feature>
<feature type="compositionally biased region" description="Gly residues" evidence="5">
    <location>
        <begin position="46"/>
        <end position="57"/>
    </location>
</feature>
<evidence type="ECO:0000256" key="1">
    <source>
        <dbReference type="ARBA" id="ARBA00004127"/>
    </source>
</evidence>
<evidence type="ECO:0000259" key="7">
    <source>
        <dbReference type="SMART" id="SM00752"/>
    </source>
</evidence>
<dbReference type="InterPro" id="IPR052964">
    <property type="entry name" value="Sporulation_signal_mat"/>
</dbReference>
<keyword evidence="2 6" id="KW-0812">Transmembrane</keyword>
<protein>
    <submittedName>
        <fullName evidence="8">HTTM domain-containing protein</fullName>
    </submittedName>
</protein>
<dbReference type="PANTHER" id="PTHR39535">
    <property type="entry name" value="SPORULATION-DELAYING PROTEIN SDPB"/>
    <property type="match status" value="1"/>
</dbReference>
<evidence type="ECO:0000256" key="4">
    <source>
        <dbReference type="ARBA" id="ARBA00023136"/>
    </source>
</evidence>
<keyword evidence="3 6" id="KW-1133">Transmembrane helix</keyword>
<feature type="region of interest" description="Disordered" evidence="5">
    <location>
        <begin position="1"/>
        <end position="57"/>
    </location>
</feature>
<dbReference type="EMBL" id="JAFEUF010000066">
    <property type="protein sequence ID" value="MBM7055215.1"/>
    <property type="molecule type" value="Genomic_DNA"/>
</dbReference>
<organism evidence="8 9">
    <name type="scientific">Streptomyces durocortorensis</name>
    <dbReference type="NCBI Taxonomy" id="2811104"/>
    <lineage>
        <taxon>Bacteria</taxon>
        <taxon>Bacillati</taxon>
        <taxon>Actinomycetota</taxon>
        <taxon>Actinomycetes</taxon>
        <taxon>Kitasatosporales</taxon>
        <taxon>Streptomycetaceae</taxon>
        <taxon>Streptomyces</taxon>
    </lineage>
</organism>
<comment type="caution">
    <text evidence="8">The sequence shown here is derived from an EMBL/GenBank/DDBJ whole genome shotgun (WGS) entry which is preliminary data.</text>
</comment>
<evidence type="ECO:0000256" key="2">
    <source>
        <dbReference type="ARBA" id="ARBA00022692"/>
    </source>
</evidence>
<feature type="transmembrane region" description="Helical" evidence="6">
    <location>
        <begin position="279"/>
        <end position="306"/>
    </location>
</feature>
<dbReference type="PANTHER" id="PTHR39535:SF2">
    <property type="entry name" value="HTTM DOMAIN-CONTAINING PROTEIN"/>
    <property type="match status" value="1"/>
</dbReference>
<evidence type="ECO:0000313" key="8">
    <source>
        <dbReference type="EMBL" id="MBM7055215.1"/>
    </source>
</evidence>
<dbReference type="SMART" id="SM00752">
    <property type="entry name" value="HTTM"/>
    <property type="match status" value="1"/>
</dbReference>
<feature type="transmembrane region" description="Helical" evidence="6">
    <location>
        <begin position="248"/>
        <end position="267"/>
    </location>
</feature>
<feature type="domain" description="HTTM-like" evidence="7">
    <location>
        <begin position="66"/>
        <end position="411"/>
    </location>
</feature>
<name>A0ABS2HX54_9ACTN</name>
<evidence type="ECO:0000256" key="5">
    <source>
        <dbReference type="SAM" id="MobiDB-lite"/>
    </source>
</evidence>
<evidence type="ECO:0000256" key="6">
    <source>
        <dbReference type="SAM" id="Phobius"/>
    </source>
</evidence>
<feature type="transmembrane region" description="Helical" evidence="6">
    <location>
        <begin position="374"/>
        <end position="392"/>
    </location>
</feature>
<feature type="transmembrane region" description="Helical" evidence="6">
    <location>
        <begin position="131"/>
        <end position="151"/>
    </location>
</feature>
<keyword evidence="9" id="KW-1185">Reference proteome</keyword>
<sequence>MTIPSPQNPQSPQSPQSPQNPQSPQSPQNPGAQPTAPQPTGLRPQGSGGPGGPGGGLARALQRVTASALGPYQSAVVRIGFAATYLFFLLRELPNRHELYGPDSPWHWDLARQLTDGNEAFSVLMWTDSTVWFEAVYILTLLSAAALMVGWRTRTMSVLFMVGVLSVQNRSIFMGDGGDNVVHLMAIYLVLTRCAQVWSLDARRAARNAQRAAQGLPPLRDIVGPVLWVVLGPVLATATLMGGLGGTWWLRTLLWILWISAAVWWAVNRYAPHSEPRTLLDVLANLAHNATLAVIMAEVCLIYATAGWYKIQGSRWQDGTALYYPLNLDYFTPWPALSDILGASGLMVMVLTYGTVIVQVAFPFTLFNRRVKNVLLVVMIAEHAGIALLLGLPFFSMAMIAADAVFLPTAFLVWLGVRVTNGRGRLLSRLPGRIRGPGRPGTSATPGTAYGPADPPEAAPAKDGHGGTEEPRHQGGGGGHTLVG</sequence>
<feature type="compositionally biased region" description="Low complexity" evidence="5">
    <location>
        <begin position="1"/>
        <end position="30"/>
    </location>
</feature>
<proteinExistence type="predicted"/>
<accession>A0ABS2HX54</accession>
<dbReference type="InterPro" id="IPR011020">
    <property type="entry name" value="HTTM-like"/>
</dbReference>
<feature type="region of interest" description="Disordered" evidence="5">
    <location>
        <begin position="430"/>
        <end position="484"/>
    </location>
</feature>
<evidence type="ECO:0000313" key="9">
    <source>
        <dbReference type="Proteomes" id="UP000712045"/>
    </source>
</evidence>
<evidence type="ECO:0000256" key="3">
    <source>
        <dbReference type="ARBA" id="ARBA00022989"/>
    </source>
</evidence>
<reference evidence="8 9" key="1">
    <citation type="submission" date="2021-02" db="EMBL/GenBank/DDBJ databases">
        <title>Genome Streptomyces sp. RHZ10.</title>
        <authorList>
            <person name="Besaury L."/>
        </authorList>
    </citation>
    <scope>NUCLEOTIDE SEQUENCE [LARGE SCALE GENOMIC DNA]</scope>
    <source>
        <strain evidence="8 9">RHZ10</strain>
    </source>
</reference>
<feature type="compositionally biased region" description="Gly residues" evidence="5">
    <location>
        <begin position="474"/>
        <end position="484"/>
    </location>
</feature>
<feature type="transmembrane region" description="Helical" evidence="6">
    <location>
        <begin position="398"/>
        <end position="417"/>
    </location>
</feature>
<dbReference type="Proteomes" id="UP000712045">
    <property type="component" value="Unassembled WGS sequence"/>
</dbReference>
<keyword evidence="4 6" id="KW-0472">Membrane</keyword>
<comment type="subcellular location">
    <subcellularLocation>
        <location evidence="1">Endomembrane system</location>
        <topology evidence="1">Multi-pass membrane protein</topology>
    </subcellularLocation>
</comment>